<evidence type="ECO:0000256" key="2">
    <source>
        <dbReference type="ARBA" id="ARBA00007703"/>
    </source>
</evidence>
<comment type="similarity">
    <text evidence="2">Belongs to the FlgN family.</text>
</comment>
<sequence length="158" mass="17760">MNTLLFCIQNETDAMTALVEVLGQEQTALTQAPSLPLMEEINAVMQRKNQLIASISQLGHTRKNELTRLGFKHPETSMPEWLQDQAQVECWAKLMKLTRKAKELNRVNGLLITKHLIRNQSTLQVLYQNHGSTSTPSLYGANGQSNTQRSTVRGFIAI</sequence>
<proteinExistence type="inferred from homology"/>
<dbReference type="InterPro" id="IPR036679">
    <property type="entry name" value="FlgN-like_sf"/>
</dbReference>
<keyword evidence="4" id="KW-0282">Flagellum</keyword>
<evidence type="ECO:0000313" key="4">
    <source>
        <dbReference type="EMBL" id="PRC91833.1"/>
    </source>
</evidence>
<evidence type="ECO:0000256" key="1">
    <source>
        <dbReference type="ARBA" id="ARBA00002397"/>
    </source>
</evidence>
<dbReference type="Gene3D" id="1.20.58.300">
    <property type="entry name" value="FlgN-like"/>
    <property type="match status" value="1"/>
</dbReference>
<dbReference type="Pfam" id="PF05130">
    <property type="entry name" value="FlgN"/>
    <property type="match status" value="1"/>
</dbReference>
<dbReference type="RefSeq" id="WP_105533140.1">
    <property type="nucleotide sequence ID" value="NZ_PUGF01000018.1"/>
</dbReference>
<dbReference type="GO" id="GO:0044780">
    <property type="term" value="P:bacterial-type flagellum assembly"/>
    <property type="evidence" value="ECO:0007669"/>
    <property type="project" value="InterPro"/>
</dbReference>
<keyword evidence="5" id="KW-1185">Reference proteome</keyword>
<protein>
    <submittedName>
        <fullName evidence="4">Flagellar biosynthesis/type III secretory pathway chaperone</fullName>
    </submittedName>
</protein>
<dbReference type="InterPro" id="IPR007809">
    <property type="entry name" value="FlgN-like"/>
</dbReference>
<evidence type="ECO:0000256" key="3">
    <source>
        <dbReference type="ARBA" id="ARBA00022795"/>
    </source>
</evidence>
<dbReference type="SUPFAM" id="SSF140566">
    <property type="entry name" value="FlgN-like"/>
    <property type="match status" value="1"/>
</dbReference>
<name>A0A2S9GVT5_9BURK</name>
<evidence type="ECO:0000313" key="5">
    <source>
        <dbReference type="Proteomes" id="UP000237839"/>
    </source>
</evidence>
<dbReference type="OrthoDB" id="8561298at2"/>
<comment type="function">
    <text evidence="1">Required for the efficient initiation of filament assembly.</text>
</comment>
<keyword evidence="3" id="KW-1005">Bacterial flagellum biogenesis</keyword>
<gene>
    <name evidence="4" type="ORF">S2091_3389</name>
</gene>
<accession>A0A2S9GVT5</accession>
<dbReference type="EMBL" id="PUGF01000018">
    <property type="protein sequence ID" value="PRC91833.1"/>
    <property type="molecule type" value="Genomic_DNA"/>
</dbReference>
<organism evidence="4 5">
    <name type="scientific">Solimicrobium silvestre</name>
    <dbReference type="NCBI Taxonomy" id="2099400"/>
    <lineage>
        <taxon>Bacteria</taxon>
        <taxon>Pseudomonadati</taxon>
        <taxon>Pseudomonadota</taxon>
        <taxon>Betaproteobacteria</taxon>
        <taxon>Burkholderiales</taxon>
        <taxon>Oxalobacteraceae</taxon>
        <taxon>Solimicrobium</taxon>
    </lineage>
</organism>
<keyword evidence="4" id="KW-0969">Cilium</keyword>
<dbReference type="Proteomes" id="UP000237839">
    <property type="component" value="Unassembled WGS sequence"/>
</dbReference>
<comment type="caution">
    <text evidence="4">The sequence shown here is derived from an EMBL/GenBank/DDBJ whole genome shotgun (WGS) entry which is preliminary data.</text>
</comment>
<dbReference type="AlphaFoldDB" id="A0A2S9GVT5"/>
<reference evidence="4 5" key="1">
    <citation type="submission" date="2018-02" db="EMBL/GenBank/DDBJ databases">
        <title>Solimicrobium silvestre gen. nov., sp. nov., isolated from alpine forest soil.</title>
        <authorList>
            <person name="Margesin R."/>
            <person name="Albuquerque L."/>
            <person name="Zhang D.-C."/>
            <person name="Froufe H.J.C."/>
            <person name="Severino R."/>
            <person name="Roxo I."/>
            <person name="Egas C."/>
            <person name="Da Costa M.S."/>
        </authorList>
    </citation>
    <scope>NUCLEOTIDE SEQUENCE [LARGE SCALE GENOMIC DNA]</scope>
    <source>
        <strain evidence="4 5">S20-91</strain>
    </source>
</reference>
<keyword evidence="4" id="KW-0966">Cell projection</keyword>